<dbReference type="GO" id="GO:0046872">
    <property type="term" value="F:metal ion binding"/>
    <property type="evidence" value="ECO:0007669"/>
    <property type="project" value="UniProtKB-KW"/>
</dbReference>
<dbReference type="CDD" id="cd00487">
    <property type="entry name" value="Pep_deformylase"/>
    <property type="match status" value="1"/>
</dbReference>
<comment type="caution">
    <text evidence="3">The sequence shown here is derived from an EMBL/GenBank/DDBJ whole genome shotgun (WGS) entry which is preliminary data.</text>
</comment>
<feature type="active site" evidence="2">
    <location>
        <position position="133"/>
    </location>
</feature>
<comment type="function">
    <text evidence="2">Removes the formyl group from the N-terminal Met of newly synthesized proteins. Requires at least a dipeptide for an efficient rate of reaction. N-terminal L-methionine is a prerequisite for activity but the enzyme has broad specificity at other positions.</text>
</comment>
<dbReference type="PRINTS" id="PR01576">
    <property type="entry name" value="PDEFORMYLASE"/>
</dbReference>
<feature type="binding site" evidence="2">
    <location>
        <position position="132"/>
    </location>
    <ligand>
        <name>Fe cation</name>
        <dbReference type="ChEBI" id="CHEBI:24875"/>
    </ligand>
</feature>
<dbReference type="PANTHER" id="PTHR10458">
    <property type="entry name" value="PEPTIDE DEFORMYLASE"/>
    <property type="match status" value="1"/>
</dbReference>
<proteinExistence type="inferred from homology"/>
<keyword evidence="2" id="KW-0648">Protein biosynthesis</keyword>
<dbReference type="SUPFAM" id="SSF56420">
    <property type="entry name" value="Peptide deformylase"/>
    <property type="match status" value="1"/>
</dbReference>
<organism evidence="3 4">
    <name type="scientific">Candidatus Portnoybacteria bacterium RBG_13_40_8</name>
    <dbReference type="NCBI Taxonomy" id="1801990"/>
    <lineage>
        <taxon>Bacteria</taxon>
        <taxon>Candidatus Portnoyibacteriota</taxon>
    </lineage>
</organism>
<comment type="similarity">
    <text evidence="1 2">Belongs to the polypeptide deformylase family.</text>
</comment>
<feature type="binding site" evidence="2">
    <location>
        <position position="136"/>
    </location>
    <ligand>
        <name>Fe cation</name>
        <dbReference type="ChEBI" id="CHEBI:24875"/>
    </ligand>
</feature>
<dbReference type="EMBL" id="MHMT01000014">
    <property type="protein sequence ID" value="OGZ32721.1"/>
    <property type="molecule type" value="Genomic_DNA"/>
</dbReference>
<dbReference type="HAMAP" id="MF_00163">
    <property type="entry name" value="Pep_deformylase"/>
    <property type="match status" value="1"/>
</dbReference>
<gene>
    <name evidence="2" type="primary">def</name>
    <name evidence="3" type="ORF">A2V69_00800</name>
</gene>
<name>A0A1G2F580_9BACT</name>
<keyword evidence="2" id="KW-0479">Metal-binding</keyword>
<evidence type="ECO:0000256" key="2">
    <source>
        <dbReference type="HAMAP-Rule" id="MF_00163"/>
    </source>
</evidence>
<dbReference type="PANTHER" id="PTHR10458:SF22">
    <property type="entry name" value="PEPTIDE DEFORMYLASE"/>
    <property type="match status" value="1"/>
</dbReference>
<evidence type="ECO:0000256" key="1">
    <source>
        <dbReference type="ARBA" id="ARBA00010759"/>
    </source>
</evidence>
<reference evidence="3 4" key="1">
    <citation type="journal article" date="2016" name="Nat. Commun.">
        <title>Thousands of microbial genomes shed light on interconnected biogeochemical processes in an aquifer system.</title>
        <authorList>
            <person name="Anantharaman K."/>
            <person name="Brown C.T."/>
            <person name="Hug L.A."/>
            <person name="Sharon I."/>
            <person name="Castelle C.J."/>
            <person name="Probst A.J."/>
            <person name="Thomas B.C."/>
            <person name="Singh A."/>
            <person name="Wilkins M.J."/>
            <person name="Karaoz U."/>
            <person name="Brodie E.L."/>
            <person name="Williams K.H."/>
            <person name="Hubbard S.S."/>
            <person name="Banfield J.F."/>
        </authorList>
    </citation>
    <scope>NUCLEOTIDE SEQUENCE [LARGE SCALE GENOMIC DNA]</scope>
</reference>
<dbReference type="InterPro" id="IPR036821">
    <property type="entry name" value="Peptide_deformylase_sf"/>
</dbReference>
<sequence>MILQIQKGENNPVLRKKTQTIDKIDEGILQLVKDMIETMNKNSGVGLSANQIGRNIRLFVVHPNLSKKTVFINPKIYKASKKKIISEEGCLSVPGVYKKLQRAKSLKIEAVDENDKQFKLKAKDLLARVIQHELDHLNGILIIDKNE</sequence>
<dbReference type="PIRSF" id="PIRSF004749">
    <property type="entry name" value="Pep_def"/>
    <property type="match status" value="1"/>
</dbReference>
<accession>A0A1G2F580</accession>
<dbReference type="NCBIfam" id="NF001159">
    <property type="entry name" value="PRK00150.1-3"/>
    <property type="match status" value="1"/>
</dbReference>
<dbReference type="Pfam" id="PF01327">
    <property type="entry name" value="Pep_deformylase"/>
    <property type="match status" value="1"/>
</dbReference>
<evidence type="ECO:0000313" key="3">
    <source>
        <dbReference type="EMBL" id="OGZ32721.1"/>
    </source>
</evidence>
<dbReference type="STRING" id="1801990.A2V69_00800"/>
<feature type="binding site" evidence="2">
    <location>
        <position position="90"/>
    </location>
    <ligand>
        <name>Fe cation</name>
        <dbReference type="ChEBI" id="CHEBI:24875"/>
    </ligand>
</feature>
<comment type="cofactor">
    <cofactor evidence="2">
        <name>Fe(2+)</name>
        <dbReference type="ChEBI" id="CHEBI:29033"/>
    </cofactor>
    <text evidence="2">Binds 1 Fe(2+) ion.</text>
</comment>
<dbReference type="NCBIfam" id="TIGR00079">
    <property type="entry name" value="pept_deformyl"/>
    <property type="match status" value="1"/>
</dbReference>
<dbReference type="AlphaFoldDB" id="A0A1G2F580"/>
<dbReference type="Gene3D" id="3.90.45.10">
    <property type="entry name" value="Peptide deformylase"/>
    <property type="match status" value="1"/>
</dbReference>
<dbReference type="EC" id="3.5.1.88" evidence="2"/>
<protein>
    <recommendedName>
        <fullName evidence="2">Peptide deformylase</fullName>
        <shortName evidence="2">PDF</shortName>
        <ecNumber evidence="2">3.5.1.88</ecNumber>
    </recommendedName>
    <alternativeName>
        <fullName evidence="2">Polypeptide deformylase</fullName>
    </alternativeName>
</protein>
<evidence type="ECO:0000313" key="4">
    <source>
        <dbReference type="Proteomes" id="UP000177810"/>
    </source>
</evidence>
<dbReference type="InterPro" id="IPR023635">
    <property type="entry name" value="Peptide_deformylase"/>
</dbReference>
<keyword evidence="2" id="KW-0378">Hydrolase</keyword>
<dbReference type="GO" id="GO:0042586">
    <property type="term" value="F:peptide deformylase activity"/>
    <property type="evidence" value="ECO:0007669"/>
    <property type="project" value="UniProtKB-UniRule"/>
</dbReference>
<dbReference type="GO" id="GO:0006412">
    <property type="term" value="P:translation"/>
    <property type="evidence" value="ECO:0007669"/>
    <property type="project" value="UniProtKB-UniRule"/>
</dbReference>
<comment type="catalytic activity">
    <reaction evidence="2">
        <text>N-terminal N-formyl-L-methionyl-[peptide] + H2O = N-terminal L-methionyl-[peptide] + formate</text>
        <dbReference type="Rhea" id="RHEA:24420"/>
        <dbReference type="Rhea" id="RHEA-COMP:10639"/>
        <dbReference type="Rhea" id="RHEA-COMP:10640"/>
        <dbReference type="ChEBI" id="CHEBI:15377"/>
        <dbReference type="ChEBI" id="CHEBI:15740"/>
        <dbReference type="ChEBI" id="CHEBI:49298"/>
        <dbReference type="ChEBI" id="CHEBI:64731"/>
        <dbReference type="EC" id="3.5.1.88"/>
    </reaction>
</comment>
<keyword evidence="2" id="KW-0408">Iron</keyword>
<dbReference type="Proteomes" id="UP000177810">
    <property type="component" value="Unassembled WGS sequence"/>
</dbReference>